<dbReference type="InterPro" id="IPR026019">
    <property type="entry name" value="Ribul_P_3_epim"/>
</dbReference>
<dbReference type="GO" id="GO:0005737">
    <property type="term" value="C:cytoplasm"/>
    <property type="evidence" value="ECO:0007669"/>
    <property type="project" value="UniProtKB-ARBA"/>
</dbReference>
<evidence type="ECO:0000256" key="2">
    <source>
        <dbReference type="ARBA" id="ARBA00001936"/>
    </source>
</evidence>
<comment type="cofactor">
    <cofactor evidence="3">
        <name>Co(2+)</name>
        <dbReference type="ChEBI" id="CHEBI:48828"/>
    </cofactor>
</comment>
<feature type="active site" description="Proton donor" evidence="10 12">
    <location>
        <position position="179"/>
    </location>
</feature>
<dbReference type="GO" id="GO:0046872">
    <property type="term" value="F:metal ion binding"/>
    <property type="evidence" value="ECO:0007669"/>
    <property type="project" value="UniProtKB-UniRule"/>
</dbReference>
<feature type="binding site" evidence="10 13">
    <location>
        <position position="179"/>
    </location>
    <ligand>
        <name>a divalent metal cation</name>
        <dbReference type="ChEBI" id="CHEBI:60240"/>
    </ligand>
</feature>
<evidence type="ECO:0000256" key="13">
    <source>
        <dbReference type="PIRSR" id="PIRSR001461-2"/>
    </source>
</evidence>
<dbReference type="GO" id="GO:0019323">
    <property type="term" value="P:pentose catabolic process"/>
    <property type="evidence" value="ECO:0007669"/>
    <property type="project" value="UniProtKB-UniRule"/>
</dbReference>
<comment type="function">
    <text evidence="10">Catalyzes the reversible epimerization of D-ribulose 5-phosphate to D-xylulose 5-phosphate.</text>
</comment>
<keyword evidence="16" id="KW-1185">Reference proteome</keyword>
<evidence type="ECO:0000256" key="11">
    <source>
        <dbReference type="PIRNR" id="PIRNR001461"/>
    </source>
</evidence>
<keyword evidence="8 10" id="KW-0479">Metal-binding</keyword>
<evidence type="ECO:0000256" key="8">
    <source>
        <dbReference type="ARBA" id="ARBA00022723"/>
    </source>
</evidence>
<comment type="cofactor">
    <cofactor evidence="10 13">
        <name>a divalent metal cation</name>
        <dbReference type="ChEBI" id="CHEBI:60240"/>
    </cofactor>
    <text evidence="10 13">Binds 1 divalent metal cation per subunit.</text>
</comment>
<feature type="binding site" evidence="10 13">
    <location>
        <position position="37"/>
    </location>
    <ligand>
        <name>a divalent metal cation</name>
        <dbReference type="ChEBI" id="CHEBI:60240"/>
    </ligand>
</feature>
<dbReference type="EC" id="5.1.3.1" evidence="7 10"/>
<keyword evidence="13" id="KW-0862">Zinc</keyword>
<feature type="active site" description="Proton acceptor" evidence="10 12">
    <location>
        <position position="39"/>
    </location>
</feature>
<evidence type="ECO:0000256" key="10">
    <source>
        <dbReference type="HAMAP-Rule" id="MF_02227"/>
    </source>
</evidence>
<dbReference type="Gene3D" id="3.20.20.70">
    <property type="entry name" value="Aldolase class I"/>
    <property type="match status" value="1"/>
</dbReference>
<organism evidence="15 16">
    <name type="scientific">Brytella acorum</name>
    <dbReference type="NCBI Taxonomy" id="2959299"/>
    <lineage>
        <taxon>Bacteria</taxon>
        <taxon>Pseudomonadati</taxon>
        <taxon>Pseudomonadota</taxon>
        <taxon>Alphaproteobacteria</taxon>
        <taxon>Acetobacterales</taxon>
        <taxon>Acetobacteraceae</taxon>
        <taxon>Brytella</taxon>
    </lineage>
</organism>
<feature type="binding site" evidence="14">
    <location>
        <begin position="201"/>
        <end position="202"/>
    </location>
    <ligand>
        <name>substrate</name>
    </ligand>
</feature>
<sequence length="232" mass="24572">MPMLTRPLIAPSILSADFARMGEEVIAATEAGADWLHLDVMDGHFVPNMTFGPGMVAAIRKHTAIPLDVHLMIDPTDPFIEAFAKAGADHIHVHVEGNPHVHRSLQTIRALGKKAGIAICPATPTDMLQYVMDLVDIILVMTVNPGFGGQKFLESQVPKIRMLREMADMTGRDIRIGVDGGIDAHTAPVAMAAGADMLVAGTAVYGQKDYAAAIAGLRHAPGSESQPASPAS</sequence>
<comment type="cofactor">
    <cofactor evidence="5">
        <name>Fe(2+)</name>
        <dbReference type="ChEBI" id="CHEBI:29033"/>
    </cofactor>
</comment>
<keyword evidence="13" id="KW-0464">Manganese</keyword>
<dbReference type="EMBL" id="CATKSH010000007">
    <property type="protein sequence ID" value="CAI9120582.1"/>
    <property type="molecule type" value="Genomic_DNA"/>
</dbReference>
<comment type="similarity">
    <text evidence="6 10 11">Belongs to the ribulose-phosphate 3-epimerase family.</text>
</comment>
<gene>
    <name evidence="10 15" type="primary">rpe</name>
    <name evidence="15" type="ORF">LMG32879_001415</name>
</gene>
<dbReference type="GO" id="GO:0006098">
    <property type="term" value="P:pentose-phosphate shunt"/>
    <property type="evidence" value="ECO:0007669"/>
    <property type="project" value="UniProtKB-UniRule"/>
</dbReference>
<name>A0AA35VA75_9PROT</name>
<dbReference type="NCBIfam" id="TIGR01163">
    <property type="entry name" value="rpe"/>
    <property type="match status" value="1"/>
</dbReference>
<evidence type="ECO:0000256" key="6">
    <source>
        <dbReference type="ARBA" id="ARBA00009541"/>
    </source>
</evidence>
<dbReference type="PROSITE" id="PS01086">
    <property type="entry name" value="RIBUL_P_3_EPIMER_2"/>
    <property type="match status" value="1"/>
</dbReference>
<dbReference type="Pfam" id="PF00834">
    <property type="entry name" value="Ribul_P_3_epim"/>
    <property type="match status" value="1"/>
</dbReference>
<keyword evidence="9 10" id="KW-0413">Isomerase</keyword>
<dbReference type="RefSeq" id="WP_289841249.1">
    <property type="nucleotide sequence ID" value="NZ_CATKSH010000007.1"/>
</dbReference>
<feature type="binding site" evidence="10 14">
    <location>
        <begin position="146"/>
        <end position="149"/>
    </location>
    <ligand>
        <name>substrate</name>
    </ligand>
</feature>
<dbReference type="AlphaFoldDB" id="A0AA35VA75"/>
<dbReference type="PANTHER" id="PTHR11749">
    <property type="entry name" value="RIBULOSE-5-PHOSPHATE-3-EPIMERASE"/>
    <property type="match status" value="1"/>
</dbReference>
<evidence type="ECO:0000256" key="3">
    <source>
        <dbReference type="ARBA" id="ARBA00001941"/>
    </source>
</evidence>
<keyword evidence="10 11" id="KW-0119">Carbohydrate metabolism</keyword>
<feature type="binding site" evidence="10 13">
    <location>
        <position position="39"/>
    </location>
    <ligand>
        <name>a divalent metal cation</name>
        <dbReference type="ChEBI" id="CHEBI:60240"/>
    </ligand>
</feature>
<dbReference type="FunFam" id="3.20.20.70:FF:000004">
    <property type="entry name" value="Ribulose-phosphate 3-epimerase"/>
    <property type="match status" value="1"/>
</dbReference>
<comment type="cofactor">
    <cofactor evidence="4">
        <name>Zn(2+)</name>
        <dbReference type="ChEBI" id="CHEBI:29105"/>
    </cofactor>
</comment>
<evidence type="ECO:0000256" key="5">
    <source>
        <dbReference type="ARBA" id="ARBA00001954"/>
    </source>
</evidence>
<comment type="cofactor">
    <cofactor evidence="2">
        <name>Mn(2+)</name>
        <dbReference type="ChEBI" id="CHEBI:29035"/>
    </cofactor>
</comment>
<dbReference type="PROSITE" id="PS01085">
    <property type="entry name" value="RIBUL_P_3_EPIMER_1"/>
    <property type="match status" value="1"/>
</dbReference>
<evidence type="ECO:0000256" key="9">
    <source>
        <dbReference type="ARBA" id="ARBA00023235"/>
    </source>
</evidence>
<feature type="binding site" evidence="10 14">
    <location>
        <position position="12"/>
    </location>
    <ligand>
        <name>substrate</name>
    </ligand>
</feature>
<feature type="binding site" evidence="14">
    <location>
        <position position="181"/>
    </location>
    <ligand>
        <name>substrate</name>
    </ligand>
</feature>
<evidence type="ECO:0000256" key="12">
    <source>
        <dbReference type="PIRSR" id="PIRSR001461-1"/>
    </source>
</evidence>
<dbReference type="HAMAP" id="MF_02227">
    <property type="entry name" value="RPE"/>
    <property type="match status" value="1"/>
</dbReference>
<evidence type="ECO:0000256" key="14">
    <source>
        <dbReference type="PIRSR" id="PIRSR001461-3"/>
    </source>
</evidence>
<feature type="binding site" evidence="10 13">
    <location>
        <position position="70"/>
    </location>
    <ligand>
        <name>a divalent metal cation</name>
        <dbReference type="ChEBI" id="CHEBI:60240"/>
    </ligand>
</feature>
<comment type="pathway">
    <text evidence="10">Carbohydrate degradation.</text>
</comment>
<dbReference type="SUPFAM" id="SSF51366">
    <property type="entry name" value="Ribulose-phoshate binding barrel"/>
    <property type="match status" value="1"/>
</dbReference>
<evidence type="ECO:0000256" key="7">
    <source>
        <dbReference type="ARBA" id="ARBA00013188"/>
    </source>
</evidence>
<reference evidence="15" key="1">
    <citation type="submission" date="2023-03" db="EMBL/GenBank/DDBJ databases">
        <authorList>
            <person name="Cleenwerck I."/>
        </authorList>
    </citation>
    <scope>NUCLEOTIDE SEQUENCE</scope>
    <source>
        <strain evidence="15">LMG 32879</strain>
    </source>
</reference>
<dbReference type="InterPro" id="IPR013785">
    <property type="entry name" value="Aldolase_TIM"/>
</dbReference>
<dbReference type="NCBIfam" id="NF004076">
    <property type="entry name" value="PRK05581.1-4"/>
    <property type="match status" value="1"/>
</dbReference>
<feature type="binding site" evidence="10">
    <location>
        <begin position="179"/>
        <end position="181"/>
    </location>
    <ligand>
        <name>substrate</name>
    </ligand>
</feature>
<feature type="binding site" evidence="10 14">
    <location>
        <position position="70"/>
    </location>
    <ligand>
        <name>substrate</name>
    </ligand>
</feature>
<dbReference type="InterPro" id="IPR000056">
    <property type="entry name" value="Ribul_P_3_epim-like"/>
</dbReference>
<evidence type="ECO:0000313" key="16">
    <source>
        <dbReference type="Proteomes" id="UP001176960"/>
    </source>
</evidence>
<comment type="caution">
    <text evidence="15">The sequence shown here is derived from an EMBL/GenBank/DDBJ whole genome shotgun (WGS) entry which is preliminary data.</text>
</comment>
<dbReference type="GO" id="GO:0004750">
    <property type="term" value="F:D-ribulose-phosphate 3-epimerase activity"/>
    <property type="evidence" value="ECO:0007669"/>
    <property type="project" value="UniProtKB-UniRule"/>
</dbReference>
<evidence type="ECO:0000256" key="1">
    <source>
        <dbReference type="ARBA" id="ARBA00001782"/>
    </source>
</evidence>
<proteinExistence type="inferred from homology"/>
<dbReference type="InterPro" id="IPR011060">
    <property type="entry name" value="RibuloseP-bd_barrel"/>
</dbReference>
<dbReference type="PIRSF" id="PIRSF001461">
    <property type="entry name" value="RPE"/>
    <property type="match status" value="1"/>
</dbReference>
<comment type="caution">
    <text evidence="10">Lacks conserved residue(s) required for the propagation of feature annotation.</text>
</comment>
<dbReference type="Proteomes" id="UP001176960">
    <property type="component" value="Unassembled WGS sequence"/>
</dbReference>
<evidence type="ECO:0000313" key="15">
    <source>
        <dbReference type="EMBL" id="CAI9120582.1"/>
    </source>
</evidence>
<protein>
    <recommendedName>
        <fullName evidence="7 10">Ribulose-phosphate 3-epimerase</fullName>
        <ecNumber evidence="7 10">5.1.3.1</ecNumber>
    </recommendedName>
</protein>
<dbReference type="CDD" id="cd00429">
    <property type="entry name" value="RPE"/>
    <property type="match status" value="1"/>
</dbReference>
<comment type="catalytic activity">
    <reaction evidence="1 10 11">
        <text>D-ribulose 5-phosphate = D-xylulose 5-phosphate</text>
        <dbReference type="Rhea" id="RHEA:13677"/>
        <dbReference type="ChEBI" id="CHEBI:57737"/>
        <dbReference type="ChEBI" id="CHEBI:58121"/>
        <dbReference type="EC" id="5.1.3.1"/>
    </reaction>
</comment>
<evidence type="ECO:0000256" key="4">
    <source>
        <dbReference type="ARBA" id="ARBA00001947"/>
    </source>
</evidence>
<accession>A0AA35VA75</accession>
<keyword evidence="13" id="KW-0170">Cobalt</keyword>